<dbReference type="RefSeq" id="WP_091832019.1">
    <property type="nucleotide sequence ID" value="NZ_FNZK01000011.1"/>
</dbReference>
<accession>A0A1H7AEQ1</accession>
<evidence type="ECO:0000313" key="2">
    <source>
        <dbReference type="Proteomes" id="UP000199662"/>
    </source>
</evidence>
<dbReference type="InterPro" id="IPR029035">
    <property type="entry name" value="DHS-like_NAD/FAD-binding_dom"/>
</dbReference>
<dbReference type="AlphaFoldDB" id="A0A1H7AEQ1"/>
<dbReference type="EMBL" id="FNZK01000011">
    <property type="protein sequence ID" value="SEJ60532.1"/>
    <property type="molecule type" value="Genomic_DNA"/>
</dbReference>
<gene>
    <name evidence="1" type="ORF">SAMN05660742_111145</name>
</gene>
<dbReference type="SUPFAM" id="SSF52467">
    <property type="entry name" value="DHS-like NAD/FAD-binding domain"/>
    <property type="match status" value="1"/>
</dbReference>
<reference evidence="1 2" key="1">
    <citation type="submission" date="2016-10" db="EMBL/GenBank/DDBJ databases">
        <authorList>
            <person name="de Groot N.N."/>
        </authorList>
    </citation>
    <scope>NUCLEOTIDE SEQUENCE [LARGE SCALE GENOMIC DNA]</scope>
    <source>
        <strain evidence="1 2">DSM 2179</strain>
    </source>
</reference>
<organism evidence="1 2">
    <name type="scientific">Propionispira arboris</name>
    <dbReference type="NCBI Taxonomy" id="84035"/>
    <lineage>
        <taxon>Bacteria</taxon>
        <taxon>Bacillati</taxon>
        <taxon>Bacillota</taxon>
        <taxon>Negativicutes</taxon>
        <taxon>Selenomonadales</taxon>
        <taxon>Selenomonadaceae</taxon>
        <taxon>Propionispira</taxon>
    </lineage>
</organism>
<protein>
    <submittedName>
        <fullName evidence="1">SIR2-like domain-containing protein</fullName>
    </submittedName>
</protein>
<dbReference type="Proteomes" id="UP000199662">
    <property type="component" value="Unassembled WGS sequence"/>
</dbReference>
<proteinExistence type="predicted"/>
<keyword evidence="2" id="KW-1185">Reference proteome</keyword>
<sequence>MTEIREGSGECMNYAEKARNGEVVDTQNALEIEWANDLTSKIIPIEKKARTLFSRTKKNLNKGNIVLVIGAGVSISCGLPAWNELVKEVSIHLLKGRGLYKDEVLGTIYAMRFAKNLVQLTQALTAVFSEEEIAQAVIKILSEKNRKISRLLYTVCDFIEYLINVNDKLGKPTCVLTFNYDTIIEDELAKRNIVIKSCDRNYDVKTVHPCQHIIIHVHGSMHLKDKSNIVLSEHSYGEAYLCGKYADPLSISISNGKVPLFVGFSFNDIFVRQILQKCSMEKNREIAVGLLAKSDLIENAEIKISDEYMEGYTINDKAGWSKTGKSPIPIRREALGKIREQFARVVLSSVGVEWWSTNNWDEIPLELKKLIN</sequence>
<name>A0A1H7AEQ1_9FIRM</name>
<evidence type="ECO:0000313" key="1">
    <source>
        <dbReference type="EMBL" id="SEJ60532.1"/>
    </source>
</evidence>
<dbReference type="Pfam" id="PF13289">
    <property type="entry name" value="SIR2_2"/>
    <property type="match status" value="1"/>
</dbReference>